<dbReference type="AlphaFoldDB" id="A0A3M4LJB5"/>
<evidence type="ECO:0000256" key="5">
    <source>
        <dbReference type="ARBA" id="ARBA00022475"/>
    </source>
</evidence>
<dbReference type="InterPro" id="IPR008168">
    <property type="entry name" value="Cyt_C_IC"/>
</dbReference>
<evidence type="ECO:0000256" key="13">
    <source>
        <dbReference type="ARBA" id="ARBA00022982"/>
    </source>
</evidence>
<evidence type="ECO:0000256" key="17">
    <source>
        <dbReference type="ARBA" id="ARBA00023065"/>
    </source>
</evidence>
<dbReference type="FunFam" id="1.10.760.10:FF:000013">
    <property type="entry name" value="Cbb3-type cytochrome c oxidase subunit"/>
    <property type="match status" value="1"/>
</dbReference>
<keyword evidence="5 21" id="KW-1003">Cell membrane</keyword>
<dbReference type="GO" id="GO:0009055">
    <property type="term" value="F:electron transfer activity"/>
    <property type="evidence" value="ECO:0007669"/>
    <property type="project" value="InterPro"/>
</dbReference>
<comment type="pathway">
    <text evidence="2 21">Energy metabolism; oxidative phosphorylation.</text>
</comment>
<evidence type="ECO:0000256" key="6">
    <source>
        <dbReference type="ARBA" id="ARBA00022519"/>
    </source>
</evidence>
<comment type="subunit">
    <text evidence="20">Component of the cbb3-type cytochrome c oxidase at least composed of CcoN, CcoO, CcoQ and CcoP.</text>
</comment>
<evidence type="ECO:0000256" key="22">
    <source>
        <dbReference type="PIRSR" id="PIRSR000006-1"/>
    </source>
</evidence>
<organism evidence="26 27">
    <name type="scientific">Pseudomonas cichorii</name>
    <dbReference type="NCBI Taxonomy" id="36746"/>
    <lineage>
        <taxon>Bacteria</taxon>
        <taxon>Pseudomonadati</taxon>
        <taxon>Pseudomonadota</taxon>
        <taxon>Gammaproteobacteria</taxon>
        <taxon>Pseudomonadales</taxon>
        <taxon>Pseudomonadaceae</taxon>
        <taxon>Pseudomonas</taxon>
    </lineage>
</organism>
<keyword evidence="13 21" id="KW-0249">Electron transport</keyword>
<keyword evidence="17 21" id="KW-0406">Ion transport</keyword>
<dbReference type="InterPro" id="IPR032858">
    <property type="entry name" value="CcoP_N"/>
</dbReference>
<evidence type="ECO:0000259" key="25">
    <source>
        <dbReference type="PROSITE" id="PS51007"/>
    </source>
</evidence>
<dbReference type="GO" id="GO:0005886">
    <property type="term" value="C:plasma membrane"/>
    <property type="evidence" value="ECO:0007669"/>
    <property type="project" value="UniProtKB-SubCell"/>
</dbReference>
<keyword evidence="14 24" id="KW-1133">Transmembrane helix</keyword>
<evidence type="ECO:0000313" key="27">
    <source>
        <dbReference type="Proteomes" id="UP000277236"/>
    </source>
</evidence>
<evidence type="ECO:0000256" key="11">
    <source>
        <dbReference type="ARBA" id="ARBA00022737"/>
    </source>
</evidence>
<comment type="caution">
    <text evidence="26">The sequence shown here is derived from an EMBL/GenBank/DDBJ whole genome shotgun (WGS) entry which is preliminary data.</text>
</comment>
<dbReference type="UniPathway" id="UPA00705"/>
<keyword evidence="8 21" id="KW-0679">Respiratory chain</keyword>
<dbReference type="PRINTS" id="PR00605">
    <property type="entry name" value="CYTCHROMECIC"/>
</dbReference>
<keyword evidence="6 21" id="KW-0997">Cell inner membrane</keyword>
<feature type="binding site" description="covalent" evidence="23">
    <location>
        <position position="233"/>
    </location>
    <ligand>
        <name>heme c</name>
        <dbReference type="ChEBI" id="CHEBI:61717"/>
        <label>2</label>
    </ligand>
</feature>
<dbReference type="InterPro" id="IPR038414">
    <property type="entry name" value="CcoP_N_sf"/>
</dbReference>
<dbReference type="InterPro" id="IPR009056">
    <property type="entry name" value="Cyt_c-like_dom"/>
</dbReference>
<feature type="binding site" description="axial binding residue" evidence="22">
    <location>
        <position position="279"/>
    </location>
    <ligand>
        <name>heme c</name>
        <dbReference type="ChEBI" id="CHEBI:61717"/>
        <label>1</label>
    </ligand>
    <ligandPart>
        <name>Fe</name>
        <dbReference type="ChEBI" id="CHEBI:18248"/>
    </ligandPart>
</feature>
<feature type="binding site" description="covalent" evidence="23">
    <location>
        <position position="236"/>
    </location>
    <ligand>
        <name>heme c</name>
        <dbReference type="ChEBI" id="CHEBI:61717"/>
        <label>2</label>
    </ligand>
</feature>
<dbReference type="GO" id="GO:0016491">
    <property type="term" value="F:oxidoreductase activity"/>
    <property type="evidence" value="ECO:0007669"/>
    <property type="project" value="UniProtKB-KW"/>
</dbReference>
<dbReference type="PROSITE" id="PS51007">
    <property type="entry name" value="CYTC"/>
    <property type="match status" value="2"/>
</dbReference>
<dbReference type="Pfam" id="PF14715">
    <property type="entry name" value="FixP_N"/>
    <property type="match status" value="1"/>
</dbReference>
<dbReference type="Gene3D" id="1.10.760.10">
    <property type="entry name" value="Cytochrome c-like domain"/>
    <property type="match status" value="2"/>
</dbReference>
<dbReference type="InterPro" id="IPR004678">
    <property type="entry name" value="Cyt_c_oxidase_cbb3_su3"/>
</dbReference>
<feature type="transmembrane region" description="Helical" evidence="24">
    <location>
        <begin position="57"/>
        <end position="76"/>
    </location>
</feature>
<evidence type="ECO:0000256" key="23">
    <source>
        <dbReference type="PIRSR" id="PIRSR000006-2"/>
    </source>
</evidence>
<keyword evidence="16 21" id="KW-0408">Iron</keyword>
<accession>A0A3M4LJB5</accession>
<dbReference type="InterPro" id="IPR036909">
    <property type="entry name" value="Cyt_c-like_dom_sf"/>
</dbReference>
<dbReference type="GO" id="GO:0006119">
    <property type="term" value="P:oxidative phosphorylation"/>
    <property type="evidence" value="ECO:0007669"/>
    <property type="project" value="UniProtKB-UniPathway"/>
</dbReference>
<dbReference type="EMBL" id="RBRE01000085">
    <property type="protein sequence ID" value="RMQ41605.1"/>
    <property type="molecule type" value="Genomic_DNA"/>
</dbReference>
<keyword evidence="12 21" id="KW-0375">Hydrogen ion transport</keyword>
<evidence type="ECO:0000256" key="15">
    <source>
        <dbReference type="ARBA" id="ARBA00023002"/>
    </source>
</evidence>
<feature type="binding site" description="axial binding residue" evidence="22">
    <location>
        <position position="237"/>
    </location>
    <ligand>
        <name>heme c</name>
        <dbReference type="ChEBI" id="CHEBI:61717"/>
        <label>2</label>
    </ligand>
    <ligandPart>
        <name>Fe</name>
        <dbReference type="ChEBI" id="CHEBI:18248"/>
    </ligandPart>
</feature>
<dbReference type="NCBIfam" id="TIGR00782">
    <property type="entry name" value="ccoP"/>
    <property type="match status" value="1"/>
</dbReference>
<proteinExistence type="inferred from homology"/>
<keyword evidence="4 21" id="KW-0813">Transport</keyword>
<evidence type="ECO:0000256" key="2">
    <source>
        <dbReference type="ARBA" id="ARBA00004673"/>
    </source>
</evidence>
<feature type="binding site" description="axial binding residue" evidence="22">
    <location>
        <position position="186"/>
    </location>
    <ligand>
        <name>heme c</name>
        <dbReference type="ChEBI" id="CHEBI:61717"/>
        <label>2</label>
    </ligand>
    <ligandPart>
        <name>Fe</name>
        <dbReference type="ChEBI" id="CHEBI:18248"/>
    </ligandPart>
</feature>
<dbReference type="GO" id="GO:1902600">
    <property type="term" value="P:proton transmembrane transport"/>
    <property type="evidence" value="ECO:0007669"/>
    <property type="project" value="UniProtKB-KW"/>
</dbReference>
<dbReference type="Proteomes" id="UP000277236">
    <property type="component" value="Unassembled WGS sequence"/>
</dbReference>
<dbReference type="FunFam" id="1.10.760.10:FF:000015">
    <property type="entry name" value="Cbb3-type cytochrome c oxidase subunit"/>
    <property type="match status" value="1"/>
</dbReference>
<evidence type="ECO:0000256" key="3">
    <source>
        <dbReference type="ARBA" id="ARBA00006113"/>
    </source>
</evidence>
<evidence type="ECO:0000313" key="26">
    <source>
        <dbReference type="EMBL" id="RMQ41605.1"/>
    </source>
</evidence>
<evidence type="ECO:0000256" key="10">
    <source>
        <dbReference type="ARBA" id="ARBA00022723"/>
    </source>
</evidence>
<dbReference type="RefSeq" id="WP_122317948.1">
    <property type="nucleotide sequence ID" value="NZ_RBRE01000085.1"/>
</dbReference>
<dbReference type="PANTHER" id="PTHR33751">
    <property type="entry name" value="CBB3-TYPE CYTOCHROME C OXIDASE SUBUNIT FIXP"/>
    <property type="match status" value="1"/>
</dbReference>
<dbReference type="PANTHER" id="PTHR33751:SF1">
    <property type="entry name" value="CBB3-TYPE CYTOCHROME C OXIDASE SUBUNIT FIXP"/>
    <property type="match status" value="1"/>
</dbReference>
<comment type="function">
    <text evidence="19">C-type cytochrome. Part of the cbb3-type cytochrome c oxidase complex. CcoP subunit is required for transferring electrons from donor cytochrome c via its heme groups to CcoO subunit. From there, electrons are shuttled to the catalytic binuclear center of CcoN subunit where oxygen reduction takes place. The complex also functions as a proton pump.</text>
</comment>
<evidence type="ECO:0000256" key="14">
    <source>
        <dbReference type="ARBA" id="ARBA00022989"/>
    </source>
</evidence>
<sequence>MTTFWSTYICVLTLGSLIGLTWLLIGTRKGETKGSTDQTMGHSFDGIEEYDNPLPQWWFMLFAGTLVFAVGYLILYPGLGNWKGILPGYENGWTGAHEWEKEMDRADARFGPVFAKFAAMPVEEVAQDPQALKMGGRLFASNCSVCHGSDAKGAYGFPNLTDSNWRWGGSADTIKTSIMLGRVAAMPAWGQVIGEEGVKNVAAYVRHSLAGLPLPAGDTANLDAGQQVFSSTCVACHGATGKGVEAMGAPNLTQPGGFIYGTSLAQLQQTIRLGRQGHMPAQADLLGNDKVQLLAAYVYSLSQSPDQLERREKQSQ</sequence>
<evidence type="ECO:0000256" key="1">
    <source>
        <dbReference type="ARBA" id="ARBA00004429"/>
    </source>
</evidence>
<evidence type="ECO:0000256" key="7">
    <source>
        <dbReference type="ARBA" id="ARBA00022617"/>
    </source>
</evidence>
<dbReference type="PIRSF" id="PIRSF000006">
    <property type="entry name" value="Cbb3-Cox_fixP"/>
    <property type="match status" value="1"/>
</dbReference>
<dbReference type="Pfam" id="PF13442">
    <property type="entry name" value="Cytochrome_CBB3"/>
    <property type="match status" value="2"/>
</dbReference>
<evidence type="ECO:0000256" key="4">
    <source>
        <dbReference type="ARBA" id="ARBA00022448"/>
    </source>
</evidence>
<dbReference type="InterPro" id="IPR050597">
    <property type="entry name" value="Cytochrome_c_Oxidase_Subunit"/>
</dbReference>
<keyword evidence="10 21" id="KW-0479">Metal-binding</keyword>
<evidence type="ECO:0000256" key="19">
    <source>
        <dbReference type="ARBA" id="ARBA00054634"/>
    </source>
</evidence>
<keyword evidence="7 21" id="KW-0349">Heme</keyword>
<dbReference type="SUPFAM" id="SSF46626">
    <property type="entry name" value="Cytochrome c"/>
    <property type="match status" value="2"/>
</dbReference>
<keyword evidence="18 21" id="KW-0472">Membrane</keyword>
<feature type="domain" description="Cytochrome c" evidence="25">
    <location>
        <begin position="220"/>
        <end position="302"/>
    </location>
</feature>
<evidence type="ECO:0000256" key="18">
    <source>
        <dbReference type="ARBA" id="ARBA00023136"/>
    </source>
</evidence>
<evidence type="ECO:0000256" key="8">
    <source>
        <dbReference type="ARBA" id="ARBA00022660"/>
    </source>
</evidence>
<evidence type="ECO:0000256" key="16">
    <source>
        <dbReference type="ARBA" id="ARBA00023004"/>
    </source>
</evidence>
<evidence type="ECO:0000256" key="12">
    <source>
        <dbReference type="ARBA" id="ARBA00022781"/>
    </source>
</evidence>
<evidence type="ECO:0000256" key="9">
    <source>
        <dbReference type="ARBA" id="ARBA00022692"/>
    </source>
</evidence>
<gene>
    <name evidence="26" type="ORF">ALQ04_00512</name>
</gene>
<evidence type="ECO:0000256" key="24">
    <source>
        <dbReference type="SAM" id="Phobius"/>
    </source>
</evidence>
<keyword evidence="15 21" id="KW-0560">Oxidoreductase</keyword>
<keyword evidence="11" id="KW-0677">Repeat</keyword>
<reference evidence="26 27" key="1">
    <citation type="submission" date="2018-08" db="EMBL/GenBank/DDBJ databases">
        <title>Recombination of ecologically and evolutionarily significant loci maintains genetic cohesion in the Pseudomonas syringae species complex.</title>
        <authorList>
            <person name="Dillon M."/>
            <person name="Thakur S."/>
            <person name="Almeida R.N.D."/>
            <person name="Weir B.S."/>
            <person name="Guttman D.S."/>
        </authorList>
    </citation>
    <scope>NUCLEOTIDE SEQUENCE [LARGE SCALE GENOMIC DNA]</scope>
    <source>
        <strain evidence="26 27">ICMP 3353</strain>
    </source>
</reference>
<comment type="similarity">
    <text evidence="3 21">Belongs to the CcoP / FixP family.</text>
</comment>
<dbReference type="GO" id="GO:0020037">
    <property type="term" value="F:heme binding"/>
    <property type="evidence" value="ECO:0007669"/>
    <property type="project" value="InterPro"/>
</dbReference>
<name>A0A3M4LJB5_PSECI</name>
<feature type="domain" description="Cytochrome c" evidence="25">
    <location>
        <begin position="130"/>
        <end position="209"/>
    </location>
</feature>
<feature type="binding site" description="covalent" evidence="23">
    <location>
        <position position="146"/>
    </location>
    <ligand>
        <name>heme c</name>
        <dbReference type="ChEBI" id="CHEBI:61717"/>
        <label>1</label>
    </ligand>
</feature>
<feature type="transmembrane region" description="Helical" evidence="24">
    <location>
        <begin position="7"/>
        <end position="25"/>
    </location>
</feature>
<dbReference type="OrthoDB" id="9811281at2"/>
<protein>
    <recommendedName>
        <fullName evidence="21">Cbb3-type cytochrome c oxidase subunit</fullName>
    </recommendedName>
</protein>
<comment type="cofactor">
    <cofactor evidence="21 23">
        <name>heme c</name>
        <dbReference type="ChEBI" id="CHEBI:61717"/>
    </cofactor>
    <text evidence="21 23">Binds 2 heme C groups per subunit.</text>
</comment>
<dbReference type="Gene3D" id="6.10.280.130">
    <property type="match status" value="1"/>
</dbReference>
<feature type="binding site" description="axial binding residue" evidence="22">
    <location>
        <position position="147"/>
    </location>
    <ligand>
        <name>heme c</name>
        <dbReference type="ChEBI" id="CHEBI:61717"/>
        <label>1</label>
    </ligand>
    <ligandPart>
        <name>Fe</name>
        <dbReference type="ChEBI" id="CHEBI:18248"/>
    </ligandPart>
</feature>
<evidence type="ECO:0000256" key="20">
    <source>
        <dbReference type="ARBA" id="ARBA00063356"/>
    </source>
</evidence>
<comment type="subcellular location">
    <subcellularLocation>
        <location evidence="1">Cell inner membrane</location>
        <topology evidence="1">Multi-pass membrane protein</topology>
    </subcellularLocation>
</comment>
<keyword evidence="9 24" id="KW-0812">Transmembrane</keyword>
<dbReference type="GO" id="GO:0005506">
    <property type="term" value="F:iron ion binding"/>
    <property type="evidence" value="ECO:0007669"/>
    <property type="project" value="InterPro"/>
</dbReference>
<evidence type="ECO:0000256" key="21">
    <source>
        <dbReference type="PIRNR" id="PIRNR000006"/>
    </source>
</evidence>
<feature type="binding site" description="covalent" evidence="23">
    <location>
        <position position="143"/>
    </location>
    <ligand>
        <name>heme c</name>
        <dbReference type="ChEBI" id="CHEBI:61717"/>
        <label>1</label>
    </ligand>
</feature>